<keyword evidence="3 7" id="KW-0863">Zinc-finger</keyword>
<dbReference type="EMBL" id="SACY01000001">
    <property type="protein sequence ID" value="RVU26500.1"/>
    <property type="molecule type" value="Genomic_DNA"/>
</dbReference>
<dbReference type="InterPro" id="IPR000093">
    <property type="entry name" value="DNA_Rcmb_RecR"/>
</dbReference>
<dbReference type="SMART" id="SM00493">
    <property type="entry name" value="TOPRIM"/>
    <property type="match status" value="1"/>
</dbReference>
<evidence type="ECO:0000313" key="10">
    <source>
        <dbReference type="Proteomes" id="UP000282832"/>
    </source>
</evidence>
<dbReference type="InterPro" id="IPR015967">
    <property type="entry name" value="Rcmb_RecR_Znf"/>
</dbReference>
<evidence type="ECO:0000259" key="8">
    <source>
        <dbReference type="PROSITE" id="PS50880"/>
    </source>
</evidence>
<keyword evidence="4 7" id="KW-0862">Zinc</keyword>
<organism evidence="9 10">
    <name type="scientific">Sandaracinomonas limnophila</name>
    <dbReference type="NCBI Taxonomy" id="1862386"/>
    <lineage>
        <taxon>Bacteria</taxon>
        <taxon>Pseudomonadati</taxon>
        <taxon>Bacteroidota</taxon>
        <taxon>Cytophagia</taxon>
        <taxon>Cytophagales</taxon>
        <taxon>Flectobacillaceae</taxon>
        <taxon>Sandaracinomonas</taxon>
    </lineage>
</organism>
<gene>
    <name evidence="7 9" type="primary">recR</name>
    <name evidence="9" type="ORF">EOJ36_00445</name>
</gene>
<dbReference type="CDD" id="cd01025">
    <property type="entry name" value="TOPRIM_recR"/>
    <property type="match status" value="1"/>
</dbReference>
<dbReference type="PANTHER" id="PTHR30446">
    <property type="entry name" value="RECOMBINATION PROTEIN RECR"/>
    <property type="match status" value="1"/>
</dbReference>
<feature type="zinc finger region" description="C4-type" evidence="7">
    <location>
        <begin position="61"/>
        <end position="76"/>
    </location>
</feature>
<keyword evidence="5 7" id="KW-0233">DNA recombination</keyword>
<name>A0A437PW77_9BACT</name>
<evidence type="ECO:0000256" key="6">
    <source>
        <dbReference type="ARBA" id="ARBA00023204"/>
    </source>
</evidence>
<dbReference type="PROSITE" id="PS50880">
    <property type="entry name" value="TOPRIM"/>
    <property type="match status" value="1"/>
</dbReference>
<accession>A0A437PW77</accession>
<keyword evidence="2 7" id="KW-0227">DNA damage</keyword>
<dbReference type="GO" id="GO:0006281">
    <property type="term" value="P:DNA repair"/>
    <property type="evidence" value="ECO:0007669"/>
    <property type="project" value="UniProtKB-UniRule"/>
</dbReference>
<evidence type="ECO:0000256" key="1">
    <source>
        <dbReference type="ARBA" id="ARBA00022723"/>
    </source>
</evidence>
<keyword evidence="1 7" id="KW-0479">Metal-binding</keyword>
<proteinExistence type="inferred from homology"/>
<keyword evidence="6 7" id="KW-0234">DNA repair</keyword>
<sequence length="204" mass="22315">MNNSQYPSQLIEQAVEEISKLPGIGKKSALRLALHLLKRPEGQSVQLASSLIKLRTETKFCTTCHMISDEDICGICKSNKRDESLLCVVEDAKDVLAIENTGQYQGLYHVLGGIISPMSGVSPSDLQIESLVKRVGEKGFVEIIIGLSPTMEGDTTAFYITKKLKEYPVKISTIARGIPIGGDLEYTDEITLGRSIVSRISLDD</sequence>
<dbReference type="NCBIfam" id="TIGR00615">
    <property type="entry name" value="recR"/>
    <property type="match status" value="1"/>
</dbReference>
<evidence type="ECO:0000313" key="9">
    <source>
        <dbReference type="EMBL" id="RVU26500.1"/>
    </source>
</evidence>
<dbReference type="Pfam" id="PF02132">
    <property type="entry name" value="RecR_ZnF"/>
    <property type="match status" value="1"/>
</dbReference>
<keyword evidence="10" id="KW-1185">Reference proteome</keyword>
<feature type="domain" description="Toprim" evidence="8">
    <location>
        <begin position="84"/>
        <end position="179"/>
    </location>
</feature>
<comment type="caution">
    <text evidence="9">The sequence shown here is derived from an EMBL/GenBank/DDBJ whole genome shotgun (WGS) entry which is preliminary data.</text>
</comment>
<comment type="function">
    <text evidence="7">May play a role in DNA repair. It seems to be involved in an RecBC-independent recombinational process of DNA repair. It may act with RecF and RecO.</text>
</comment>
<dbReference type="GO" id="GO:0003677">
    <property type="term" value="F:DNA binding"/>
    <property type="evidence" value="ECO:0007669"/>
    <property type="project" value="UniProtKB-UniRule"/>
</dbReference>
<evidence type="ECO:0000256" key="4">
    <source>
        <dbReference type="ARBA" id="ARBA00022833"/>
    </source>
</evidence>
<evidence type="ECO:0000256" key="7">
    <source>
        <dbReference type="HAMAP-Rule" id="MF_00017"/>
    </source>
</evidence>
<dbReference type="SUPFAM" id="SSF111304">
    <property type="entry name" value="Recombination protein RecR"/>
    <property type="match status" value="1"/>
</dbReference>
<dbReference type="GO" id="GO:0008270">
    <property type="term" value="F:zinc ion binding"/>
    <property type="evidence" value="ECO:0007669"/>
    <property type="project" value="UniProtKB-KW"/>
</dbReference>
<dbReference type="Proteomes" id="UP000282832">
    <property type="component" value="Unassembled WGS sequence"/>
</dbReference>
<evidence type="ECO:0000256" key="5">
    <source>
        <dbReference type="ARBA" id="ARBA00023172"/>
    </source>
</evidence>
<evidence type="ECO:0000256" key="2">
    <source>
        <dbReference type="ARBA" id="ARBA00022763"/>
    </source>
</evidence>
<dbReference type="RefSeq" id="WP_127802052.1">
    <property type="nucleotide sequence ID" value="NZ_SACY01000001.1"/>
</dbReference>
<dbReference type="Gene3D" id="3.40.1360.10">
    <property type="match status" value="1"/>
</dbReference>
<reference evidence="9 10" key="1">
    <citation type="submission" date="2019-01" db="EMBL/GenBank/DDBJ databases">
        <authorList>
            <person name="Chen W.-M."/>
        </authorList>
    </citation>
    <scope>NUCLEOTIDE SEQUENCE [LARGE SCALE GENOMIC DNA]</scope>
    <source>
        <strain evidence="9 10">FSY-15</strain>
    </source>
</reference>
<comment type="similarity">
    <text evidence="7">Belongs to the RecR family.</text>
</comment>
<dbReference type="Pfam" id="PF21175">
    <property type="entry name" value="RecR_C"/>
    <property type="match status" value="1"/>
</dbReference>
<dbReference type="PROSITE" id="PS01300">
    <property type="entry name" value="RECR"/>
    <property type="match status" value="1"/>
</dbReference>
<protein>
    <recommendedName>
        <fullName evidence="7">Recombination protein RecR</fullName>
    </recommendedName>
</protein>
<evidence type="ECO:0000256" key="3">
    <source>
        <dbReference type="ARBA" id="ARBA00022771"/>
    </source>
</evidence>
<dbReference type="HAMAP" id="MF_00017">
    <property type="entry name" value="RecR"/>
    <property type="match status" value="1"/>
</dbReference>
<dbReference type="PANTHER" id="PTHR30446:SF0">
    <property type="entry name" value="RECOMBINATION PROTEIN RECR"/>
    <property type="match status" value="1"/>
</dbReference>
<dbReference type="OrthoDB" id="9802672at2"/>
<dbReference type="InterPro" id="IPR023627">
    <property type="entry name" value="Rcmb_RecR"/>
</dbReference>
<dbReference type="Pfam" id="PF21176">
    <property type="entry name" value="RecR_HhH"/>
    <property type="match status" value="1"/>
</dbReference>
<dbReference type="InterPro" id="IPR034137">
    <property type="entry name" value="TOPRIM_RecR"/>
</dbReference>
<dbReference type="AlphaFoldDB" id="A0A437PW77"/>
<dbReference type="InterPro" id="IPR006171">
    <property type="entry name" value="TOPRIM_dom"/>
</dbReference>
<dbReference type="Gene3D" id="1.10.8.420">
    <property type="entry name" value="RecR Domain 1"/>
    <property type="match status" value="1"/>
</dbReference>
<dbReference type="Pfam" id="PF13662">
    <property type="entry name" value="Toprim_4"/>
    <property type="match status" value="1"/>
</dbReference>
<dbReference type="Gene3D" id="6.10.250.240">
    <property type="match status" value="1"/>
</dbReference>
<dbReference type="GO" id="GO:0006310">
    <property type="term" value="P:DNA recombination"/>
    <property type="evidence" value="ECO:0007669"/>
    <property type="project" value="UniProtKB-UniRule"/>
</dbReference>